<dbReference type="Proteomes" id="UP000014264">
    <property type="component" value="Unassembled WGS sequence"/>
</dbReference>
<evidence type="ECO:0000313" key="2">
    <source>
        <dbReference type="EMBL" id="EPC62720.1"/>
    </source>
</evidence>
<keyword evidence="1" id="KW-1133">Transmembrane helix</keyword>
<reference evidence="2 3" key="1">
    <citation type="journal article" date="2013" name="PLoS ONE">
        <title>Lactobacillus paracasei comparative genomics: towards species pan-genome definition and exploitation of diversity.</title>
        <authorList>
            <person name="Smokvina T."/>
            <person name="Wels M."/>
            <person name="Polka J."/>
            <person name="Chervaux C."/>
            <person name="Brisse S."/>
            <person name="Boekhorst J."/>
            <person name="van Hylckama Vlieg J.E."/>
            <person name="Siezen R.J."/>
        </authorList>
    </citation>
    <scope>NUCLEOTIDE SEQUENCE [LARGE SCALE GENOMIC DNA]</scope>
    <source>
        <strain evidence="2 3">Lpp14</strain>
    </source>
</reference>
<evidence type="ECO:0000256" key="1">
    <source>
        <dbReference type="SAM" id="Phobius"/>
    </source>
</evidence>
<keyword evidence="1" id="KW-0812">Transmembrane</keyword>
<name>A0A829GR70_LACPA</name>
<sequence length="68" mass="7348">MKKTGIALIYLARIIGWIFGSISVSSAVIAWTITAPFATAGIALMGEPISLNFAGLKEMVTDIWENFE</sequence>
<gene>
    <name evidence="2" type="ORF">Lpp14_06730</name>
</gene>
<feature type="transmembrane region" description="Helical" evidence="1">
    <location>
        <begin position="7"/>
        <end position="31"/>
    </location>
</feature>
<comment type="caution">
    <text evidence="2">The sequence shown here is derived from an EMBL/GenBank/DDBJ whole genome shotgun (WGS) entry which is preliminary data.</text>
</comment>
<accession>A0A829GR70</accession>
<dbReference type="EMBL" id="ANJZ01000167">
    <property type="protein sequence ID" value="EPC62720.1"/>
    <property type="molecule type" value="Genomic_DNA"/>
</dbReference>
<keyword evidence="1" id="KW-0472">Membrane</keyword>
<organism evidence="2 3">
    <name type="scientific">Lacticaseibacillus paracasei subsp. paracasei Lpp14</name>
    <dbReference type="NCBI Taxonomy" id="1256204"/>
    <lineage>
        <taxon>Bacteria</taxon>
        <taxon>Bacillati</taxon>
        <taxon>Bacillota</taxon>
        <taxon>Bacilli</taxon>
        <taxon>Lactobacillales</taxon>
        <taxon>Lactobacillaceae</taxon>
        <taxon>Lacticaseibacillus</taxon>
    </lineage>
</organism>
<dbReference type="AlphaFoldDB" id="A0A829GR70"/>
<protein>
    <submittedName>
        <fullName evidence="2">Uncharacterized protein</fullName>
    </submittedName>
</protein>
<evidence type="ECO:0000313" key="3">
    <source>
        <dbReference type="Proteomes" id="UP000014264"/>
    </source>
</evidence>
<proteinExistence type="predicted"/>